<evidence type="ECO:0000256" key="3">
    <source>
        <dbReference type="ARBA" id="ARBA00005582"/>
    </source>
</evidence>
<evidence type="ECO:0000256" key="5">
    <source>
        <dbReference type="ARBA" id="ARBA00022801"/>
    </source>
</evidence>
<dbReference type="GO" id="GO:0016818">
    <property type="term" value="F:hydrolase activity, acting on acid anhydrides, in phosphorus-containing anhydrides"/>
    <property type="evidence" value="ECO:0007669"/>
    <property type="project" value="InterPro"/>
</dbReference>
<dbReference type="PROSITE" id="PS51462">
    <property type="entry name" value="NUDIX"/>
    <property type="match status" value="1"/>
</dbReference>
<gene>
    <name evidence="9" type="ORF">RF55_8159</name>
</gene>
<comment type="cofactor">
    <cofactor evidence="2">
        <name>Mg(2+)</name>
        <dbReference type="ChEBI" id="CHEBI:18420"/>
    </cofactor>
</comment>
<comment type="caution">
    <text evidence="9">The sequence shown here is derived from an EMBL/GenBank/DDBJ whole genome shotgun (WGS) entry which is preliminary data.</text>
</comment>
<evidence type="ECO:0000313" key="10">
    <source>
        <dbReference type="Proteomes" id="UP000036403"/>
    </source>
</evidence>
<name>A0A0J7NHD2_LASNI</name>
<dbReference type="InterPro" id="IPR039121">
    <property type="entry name" value="NUDT19"/>
</dbReference>
<dbReference type="CDD" id="cd20270">
    <property type="entry name" value="Complex1_LYR_SDHAF3_LYRM10"/>
    <property type="match status" value="1"/>
</dbReference>
<evidence type="ECO:0000256" key="4">
    <source>
        <dbReference type="ARBA" id="ARBA00022723"/>
    </source>
</evidence>
<reference evidence="9 10" key="1">
    <citation type="submission" date="2015-04" db="EMBL/GenBank/DDBJ databases">
        <title>Lasius niger genome sequencing.</title>
        <authorList>
            <person name="Konorov E.A."/>
            <person name="Nikitin M.A."/>
            <person name="Kirill M.V."/>
            <person name="Chang P."/>
        </authorList>
    </citation>
    <scope>NUCLEOTIDE SEQUENCE [LARGE SCALE GENOMIC DNA]</scope>
    <source>
        <tissue evidence="9">Whole</tissue>
    </source>
</reference>
<protein>
    <submittedName>
        <fullName evidence="9">Nucleoside diphosphate-linked moiety x motif mitochondrial-like protein</fullName>
    </submittedName>
</protein>
<proteinExistence type="inferred from homology"/>
<comment type="similarity">
    <text evidence="3">Belongs to the Nudix hydrolase family.</text>
</comment>
<dbReference type="Proteomes" id="UP000036403">
    <property type="component" value="Unassembled WGS sequence"/>
</dbReference>
<dbReference type="GO" id="GO:0046872">
    <property type="term" value="F:metal ion binding"/>
    <property type="evidence" value="ECO:0007669"/>
    <property type="project" value="UniProtKB-KW"/>
</dbReference>
<accession>A0A0J7NHD2</accession>
<dbReference type="Gene3D" id="3.90.79.10">
    <property type="entry name" value="Nucleoside Triphosphate Pyrophosphohydrolase"/>
    <property type="match status" value="1"/>
</dbReference>
<dbReference type="InterPro" id="IPR015797">
    <property type="entry name" value="NUDIX_hydrolase-like_dom_sf"/>
</dbReference>
<dbReference type="SUPFAM" id="SSF55811">
    <property type="entry name" value="Nudix"/>
    <property type="match status" value="1"/>
</dbReference>
<keyword evidence="5" id="KW-0378">Hydrolase</keyword>
<dbReference type="PaxDb" id="67767-A0A0J7NHD2"/>
<dbReference type="OrthoDB" id="1695362at2759"/>
<evidence type="ECO:0000256" key="6">
    <source>
        <dbReference type="ARBA" id="ARBA00022842"/>
    </source>
</evidence>
<dbReference type="EMBL" id="LBMM01005007">
    <property type="protein sequence ID" value="KMQ91920.1"/>
    <property type="molecule type" value="Genomic_DNA"/>
</dbReference>
<organism evidence="9 10">
    <name type="scientific">Lasius niger</name>
    <name type="common">Black garden ant</name>
    <dbReference type="NCBI Taxonomy" id="67767"/>
    <lineage>
        <taxon>Eukaryota</taxon>
        <taxon>Metazoa</taxon>
        <taxon>Ecdysozoa</taxon>
        <taxon>Arthropoda</taxon>
        <taxon>Hexapoda</taxon>
        <taxon>Insecta</taxon>
        <taxon>Pterygota</taxon>
        <taxon>Neoptera</taxon>
        <taxon>Endopterygota</taxon>
        <taxon>Hymenoptera</taxon>
        <taxon>Apocrita</taxon>
        <taxon>Aculeata</taxon>
        <taxon>Formicoidea</taxon>
        <taxon>Formicidae</taxon>
        <taxon>Formicinae</taxon>
        <taxon>Lasius</taxon>
        <taxon>Lasius</taxon>
    </lineage>
</organism>
<evidence type="ECO:0000259" key="8">
    <source>
        <dbReference type="PROSITE" id="PS51462"/>
    </source>
</evidence>
<feature type="non-terminal residue" evidence="9">
    <location>
        <position position="337"/>
    </location>
</feature>
<dbReference type="STRING" id="67767.A0A0J7NHD2"/>
<keyword evidence="4" id="KW-0479">Metal-binding</keyword>
<sequence>MASRTHVQRVRILYKTILRLHRGLPAEIQPLGNNYVRDEFKRHKKCVESEAIIFLHEWTDYAVSLAEQLGLRGPHTGQPLGKCLKEKDLEMLRDEQHNYKLLWLKRHQKSSFMPGTYVFPGGIVESADSNLKWREIFAASGLKNDSFASLVPKIAVRPEIYRSRPNELPREISLRITAIRETFEESGILICKHKDDHTSTNWAKHVSIPKNELQTWQNKVHNDATEFLTLCEKLNCYPDLWALREWRNWLTPTIMPKRFNTVFYLACIPLIPYAEYEATEMEDLKWETLENLFSMDITIPPPQQYEIARLNEFKSIDKLLDFAMERSTEEALQLYLP</sequence>
<dbReference type="Pfam" id="PF13233">
    <property type="entry name" value="Complex1_LYR_2"/>
    <property type="match status" value="1"/>
</dbReference>
<keyword evidence="6" id="KW-0460">Magnesium</keyword>
<dbReference type="InterPro" id="IPR000086">
    <property type="entry name" value="NUDIX_hydrolase_dom"/>
</dbReference>
<comment type="cofactor">
    <cofactor evidence="1">
        <name>Mn(2+)</name>
        <dbReference type="ChEBI" id="CHEBI:29035"/>
    </cofactor>
</comment>
<dbReference type="PANTHER" id="PTHR12318">
    <property type="entry name" value="TESTOSTERONE-REGULATED PROTEIN RP2"/>
    <property type="match status" value="1"/>
</dbReference>
<evidence type="ECO:0000256" key="1">
    <source>
        <dbReference type="ARBA" id="ARBA00001936"/>
    </source>
</evidence>
<dbReference type="AlphaFoldDB" id="A0A0J7NHD2"/>
<dbReference type="GO" id="GO:0005739">
    <property type="term" value="C:mitochondrion"/>
    <property type="evidence" value="ECO:0007669"/>
    <property type="project" value="TreeGrafter"/>
</dbReference>
<dbReference type="CDD" id="cd18870">
    <property type="entry name" value="NUDIX_AcylCoAdiphos_Nudt19"/>
    <property type="match status" value="1"/>
</dbReference>
<feature type="domain" description="Nudix hydrolase" evidence="8">
    <location>
        <begin position="83"/>
        <end position="310"/>
    </location>
</feature>
<dbReference type="PANTHER" id="PTHR12318:SF0">
    <property type="entry name" value="ACYL-COENZYME A DIPHOSPHATASE NUDT19"/>
    <property type="match status" value="1"/>
</dbReference>
<evidence type="ECO:0000256" key="2">
    <source>
        <dbReference type="ARBA" id="ARBA00001946"/>
    </source>
</evidence>
<evidence type="ECO:0000313" key="9">
    <source>
        <dbReference type="EMBL" id="KMQ91920.1"/>
    </source>
</evidence>
<keyword evidence="10" id="KW-1185">Reference proteome</keyword>
<keyword evidence="7" id="KW-0464">Manganese</keyword>
<evidence type="ECO:0000256" key="7">
    <source>
        <dbReference type="ARBA" id="ARBA00023211"/>
    </source>
</evidence>